<keyword evidence="7" id="KW-1185">Reference proteome</keyword>
<dbReference type="Pfam" id="PF04355">
    <property type="entry name" value="BamE"/>
    <property type="match status" value="1"/>
</dbReference>
<dbReference type="AlphaFoldDB" id="C8X1E8"/>
<feature type="domain" description="Outer membrane protein assembly factor BamE" evidence="5">
    <location>
        <begin position="42"/>
        <end position="75"/>
    </location>
</feature>
<dbReference type="GO" id="GO:0019867">
    <property type="term" value="C:outer membrane"/>
    <property type="evidence" value="ECO:0007669"/>
    <property type="project" value="InterPro"/>
</dbReference>
<dbReference type="STRING" id="485915.Dret_0957"/>
<dbReference type="RefSeq" id="WP_015751401.1">
    <property type="nucleotide sequence ID" value="NC_013223.1"/>
</dbReference>
<dbReference type="KEGG" id="drt:Dret_0957"/>
<feature type="signal peptide" evidence="4">
    <location>
        <begin position="1"/>
        <end position="19"/>
    </location>
</feature>
<evidence type="ECO:0000256" key="3">
    <source>
        <dbReference type="ARBA" id="ARBA00023136"/>
    </source>
</evidence>
<feature type="chain" id="PRO_5002994036" description="Type IV secretion system putative lipoprotein virB7" evidence="4">
    <location>
        <begin position="20"/>
        <end position="134"/>
    </location>
</feature>
<dbReference type="OrthoDB" id="9795390at2"/>
<evidence type="ECO:0000256" key="2">
    <source>
        <dbReference type="ARBA" id="ARBA00022729"/>
    </source>
</evidence>
<reference evidence="6 7" key="2">
    <citation type="journal article" date="2010" name="Stand. Genomic Sci.">
        <title>Complete genome sequence of Desulfohalobium retbaense type strain (HR(100)).</title>
        <authorList>
            <person name="Spring S."/>
            <person name="Nolan M."/>
            <person name="Lapidus A."/>
            <person name="Glavina Del Rio T."/>
            <person name="Copeland A."/>
            <person name="Tice H."/>
            <person name="Cheng J.F."/>
            <person name="Lucas S."/>
            <person name="Land M."/>
            <person name="Chen F."/>
            <person name="Bruce D."/>
            <person name="Goodwin L."/>
            <person name="Pitluck S."/>
            <person name="Ivanova N."/>
            <person name="Mavromatis K."/>
            <person name="Mikhailova N."/>
            <person name="Pati A."/>
            <person name="Chen A."/>
            <person name="Palaniappan K."/>
            <person name="Hauser L."/>
            <person name="Chang Y.J."/>
            <person name="Jeffries C.D."/>
            <person name="Munk C."/>
            <person name="Kiss H."/>
            <person name="Chain P."/>
            <person name="Han C."/>
            <person name="Brettin T."/>
            <person name="Detter J.C."/>
            <person name="Schuler E."/>
            <person name="Goker M."/>
            <person name="Rohde M."/>
            <person name="Bristow J."/>
            <person name="Eisen J.A."/>
            <person name="Markowitz V."/>
            <person name="Hugenholtz P."/>
            <person name="Kyrpides N.C."/>
            <person name="Klenk H.P."/>
        </authorList>
    </citation>
    <scope>NUCLEOTIDE SEQUENCE [LARGE SCALE GENOMIC DNA]</scope>
    <source>
        <strain evidence="6 7">DSM 5692</strain>
    </source>
</reference>
<dbReference type="eggNOG" id="COG2913">
    <property type="taxonomic scope" value="Bacteria"/>
</dbReference>
<sequence>MKKIIFFISILFLVSGCGAMHHKSVVGNQATDENLTVGKVQRKIKPGMSSSQVAEALGSPNIVSTDEKGREVWIYDKISTSNVYSKSSSYGTILILGGQSKSGASTTTQRTLTIIVKYDGHSKVRDVAYHSSRF</sequence>
<keyword evidence="2 4" id="KW-0732">Signal</keyword>
<evidence type="ECO:0000259" key="5">
    <source>
        <dbReference type="Pfam" id="PF04355"/>
    </source>
</evidence>
<accession>C8X1E8</accession>
<dbReference type="Pfam" id="PF08139">
    <property type="entry name" value="LPAM_1"/>
    <property type="match status" value="1"/>
</dbReference>
<reference evidence="7" key="1">
    <citation type="submission" date="2009-09" db="EMBL/GenBank/DDBJ databases">
        <title>The complete chromosome of Desulfohalobium retbaense DSM 5692.</title>
        <authorList>
            <consortium name="US DOE Joint Genome Institute (JGI-PGF)"/>
            <person name="Lucas S."/>
            <person name="Copeland A."/>
            <person name="Lapidus A."/>
            <person name="Glavina del Rio T."/>
            <person name="Dalin E."/>
            <person name="Tice H."/>
            <person name="Bruce D."/>
            <person name="Goodwin L."/>
            <person name="Pitluck S."/>
            <person name="Kyrpides N."/>
            <person name="Mavromatis K."/>
            <person name="Ivanova N."/>
            <person name="Mikhailova N."/>
            <person name="Munk A.C."/>
            <person name="Brettin T."/>
            <person name="Detter J.C."/>
            <person name="Han C."/>
            <person name="Tapia R."/>
            <person name="Larimer F."/>
            <person name="Land M."/>
            <person name="Hauser L."/>
            <person name="Markowitz V."/>
            <person name="Cheng J.-F."/>
            <person name="Hugenholtz P."/>
            <person name="Woyke T."/>
            <person name="Wu D."/>
            <person name="Spring S."/>
            <person name="Klenk H.-P."/>
            <person name="Eisen J.A."/>
        </authorList>
    </citation>
    <scope>NUCLEOTIDE SEQUENCE [LARGE SCALE GENOMIC DNA]</scope>
    <source>
        <strain evidence="7">DSM 5692</strain>
    </source>
</reference>
<dbReference type="Proteomes" id="UP000001052">
    <property type="component" value="Chromosome"/>
</dbReference>
<dbReference type="Gene3D" id="3.30.1450.10">
    <property type="match status" value="1"/>
</dbReference>
<proteinExistence type="predicted"/>
<dbReference type="HOGENOM" id="CLU_156446_0_0_7"/>
<evidence type="ECO:0000313" key="7">
    <source>
        <dbReference type="Proteomes" id="UP000001052"/>
    </source>
</evidence>
<evidence type="ECO:0000256" key="4">
    <source>
        <dbReference type="SAM" id="SignalP"/>
    </source>
</evidence>
<gene>
    <name evidence="6" type="ordered locus">Dret_0957</name>
</gene>
<dbReference type="PROSITE" id="PS51257">
    <property type="entry name" value="PROKAR_LIPOPROTEIN"/>
    <property type="match status" value="1"/>
</dbReference>
<dbReference type="EMBL" id="CP001734">
    <property type="protein sequence ID" value="ACV68245.1"/>
    <property type="molecule type" value="Genomic_DNA"/>
</dbReference>
<protein>
    <recommendedName>
        <fullName evidence="1">Type IV secretion system putative lipoprotein virB7</fullName>
    </recommendedName>
</protein>
<dbReference type="InterPro" id="IPR012640">
    <property type="entry name" value="Membr_lipoprot_lipid_attach_CS"/>
</dbReference>
<evidence type="ECO:0000256" key="1">
    <source>
        <dbReference type="ARBA" id="ARBA00017922"/>
    </source>
</evidence>
<keyword evidence="3" id="KW-0472">Membrane</keyword>
<evidence type="ECO:0000313" key="6">
    <source>
        <dbReference type="EMBL" id="ACV68245.1"/>
    </source>
</evidence>
<dbReference type="InterPro" id="IPR037873">
    <property type="entry name" value="BamE-like"/>
</dbReference>
<name>C8X1E8_DESRD</name>
<organism evidence="6 7">
    <name type="scientific">Desulfohalobium retbaense (strain ATCC 49708 / DSM 5692 / JCM 16813 / HR100)</name>
    <dbReference type="NCBI Taxonomy" id="485915"/>
    <lineage>
        <taxon>Bacteria</taxon>
        <taxon>Pseudomonadati</taxon>
        <taxon>Thermodesulfobacteriota</taxon>
        <taxon>Desulfovibrionia</taxon>
        <taxon>Desulfovibrionales</taxon>
        <taxon>Desulfohalobiaceae</taxon>
        <taxon>Desulfohalobium</taxon>
    </lineage>
</organism>
<dbReference type="InterPro" id="IPR007450">
    <property type="entry name" value="BamE_dom"/>
</dbReference>